<organism evidence="2">
    <name type="scientific">Halteria grandinella</name>
    <dbReference type="NCBI Taxonomy" id="5974"/>
    <lineage>
        <taxon>Eukaryota</taxon>
        <taxon>Sar</taxon>
        <taxon>Alveolata</taxon>
        <taxon>Ciliophora</taxon>
        <taxon>Intramacronucleata</taxon>
        <taxon>Spirotrichea</taxon>
        <taxon>Stichotrichia</taxon>
        <taxon>Sporadotrichida</taxon>
        <taxon>Halteriidae</taxon>
        <taxon>Halteria</taxon>
    </lineage>
</organism>
<gene>
    <name evidence="2" type="primary">orf535</name>
</gene>
<accession>A0A7T0Q5B3</accession>
<keyword evidence="1" id="KW-0472">Membrane</keyword>
<feature type="transmembrane region" description="Helical" evidence="1">
    <location>
        <begin position="48"/>
        <end position="65"/>
    </location>
</feature>
<reference evidence="2" key="1">
    <citation type="submission" date="2020-05" db="EMBL/GenBank/DDBJ databases">
        <title>Characterization and comparative analysis of mitochondrial genomes of the highly differentiated ciliated protists shed light on the diversity and evolution of the linear molecular architecture.</title>
        <authorList>
            <person name="Zhang T."/>
            <person name="Li C."/>
            <person name="Zhang X."/>
            <person name="Wang C."/>
            <person name="Roger A.J."/>
            <person name="Song W."/>
            <person name="Gao F."/>
        </authorList>
    </citation>
    <scope>NUCLEOTIDE SEQUENCE</scope>
</reference>
<feature type="transmembrane region" description="Helical" evidence="1">
    <location>
        <begin position="24"/>
        <end position="41"/>
    </location>
</feature>
<keyword evidence="1" id="KW-0812">Transmembrane</keyword>
<dbReference type="EMBL" id="MT471317">
    <property type="protein sequence ID" value="QPL15979.1"/>
    <property type="molecule type" value="Genomic_DNA"/>
</dbReference>
<keyword evidence="2" id="KW-0496">Mitochondrion</keyword>
<name>A0A7T0Q5B3_HALGN</name>
<dbReference type="GeneID" id="63661405"/>
<geneLocation type="mitochondrion" evidence="2"/>
<keyword evidence="1" id="KW-1133">Transmembrane helix</keyword>
<proteinExistence type="predicted"/>
<dbReference type="AlphaFoldDB" id="A0A7T0Q5B3"/>
<evidence type="ECO:0000313" key="2">
    <source>
        <dbReference type="EMBL" id="QPL15979.1"/>
    </source>
</evidence>
<feature type="transmembrane region" description="Helical" evidence="1">
    <location>
        <begin position="135"/>
        <end position="156"/>
    </location>
</feature>
<evidence type="ECO:0000256" key="1">
    <source>
        <dbReference type="SAM" id="Phobius"/>
    </source>
</evidence>
<protein>
    <submittedName>
        <fullName evidence="2">Uncharacterized protein</fullName>
    </submittedName>
</protein>
<sequence length="159" mass="19580">MNGKYSSIGRTVDCGSKGCRFKSFFLPMNIFFFNNIFCFNIKKIKINLINNFLFKSYFIFNYYLLNDLIWQEGFLIDFLQKKLADNWIKKFLIYSSYLFNERLVFDKVIKFYLDLIIWPMHKLFIFEFNNVSNTLFITIFFFIINFFIFSFFYFFILMF</sequence>
<dbReference type="RefSeq" id="YP_010049574.1">
    <property type="nucleotide sequence ID" value="NC_054370.1"/>
</dbReference>